<name>A0A9D1I7A1_9CLOT</name>
<dbReference type="Proteomes" id="UP000824089">
    <property type="component" value="Unassembled WGS sequence"/>
</dbReference>
<feature type="coiled-coil region" evidence="1">
    <location>
        <begin position="97"/>
        <end position="186"/>
    </location>
</feature>
<proteinExistence type="predicted"/>
<reference evidence="3" key="2">
    <citation type="journal article" date="2021" name="PeerJ">
        <title>Extensive microbial diversity within the chicken gut microbiome revealed by metagenomics and culture.</title>
        <authorList>
            <person name="Gilroy R."/>
            <person name="Ravi A."/>
            <person name="Getino M."/>
            <person name="Pursley I."/>
            <person name="Horton D.L."/>
            <person name="Alikhan N.F."/>
            <person name="Baker D."/>
            <person name="Gharbi K."/>
            <person name="Hall N."/>
            <person name="Watson M."/>
            <person name="Adriaenssens E.M."/>
            <person name="Foster-Nyarko E."/>
            <person name="Jarju S."/>
            <person name="Secka A."/>
            <person name="Antonio M."/>
            <person name="Oren A."/>
            <person name="Chaudhuri R.R."/>
            <person name="La Ragione R."/>
            <person name="Hildebrand F."/>
            <person name="Pallen M.J."/>
        </authorList>
    </citation>
    <scope>NUCLEOTIDE SEQUENCE</scope>
    <source>
        <strain evidence="3">CHK195-4489</strain>
    </source>
</reference>
<evidence type="ECO:0000313" key="4">
    <source>
        <dbReference type="Proteomes" id="UP000824089"/>
    </source>
</evidence>
<sequence>MENQFQIKTLEPVQPLDRETILAEGKCEPKTFDVPLKKYRKKYVTQYVEALSRHYNEIIEANANEIIKLGEAYAELADGYNSLLAQYNQLSASYIVLQDEKTKVADALINAENAAKEIVERAKTEAEQERRALEEKSELLRVNIVDKNKHLRNMRLEVTQMCNSVKAQMEAALQAITNKMDEEIKSFNYTVASVEIKYSSAQSDAAAQDTPETPGGAAAG</sequence>
<organism evidence="3 4">
    <name type="scientific">Candidatus Egerieisoma faecipullorum</name>
    <dbReference type="NCBI Taxonomy" id="2840963"/>
    <lineage>
        <taxon>Bacteria</taxon>
        <taxon>Bacillati</taxon>
        <taxon>Bacillota</taxon>
        <taxon>Clostridia</taxon>
        <taxon>Eubacteriales</taxon>
        <taxon>Clostridiaceae</taxon>
        <taxon>Clostridiaceae incertae sedis</taxon>
        <taxon>Candidatus Egerieisoma</taxon>
    </lineage>
</organism>
<gene>
    <name evidence="3" type="ORF">IAD50_04255</name>
</gene>
<accession>A0A9D1I7A1</accession>
<evidence type="ECO:0000256" key="2">
    <source>
        <dbReference type="SAM" id="MobiDB-lite"/>
    </source>
</evidence>
<comment type="caution">
    <text evidence="3">The sequence shown here is derived from an EMBL/GenBank/DDBJ whole genome shotgun (WGS) entry which is preliminary data.</text>
</comment>
<reference evidence="3" key="1">
    <citation type="submission" date="2020-10" db="EMBL/GenBank/DDBJ databases">
        <authorList>
            <person name="Gilroy R."/>
        </authorList>
    </citation>
    <scope>NUCLEOTIDE SEQUENCE</scope>
    <source>
        <strain evidence="3">CHK195-4489</strain>
    </source>
</reference>
<evidence type="ECO:0000313" key="3">
    <source>
        <dbReference type="EMBL" id="HIU29494.1"/>
    </source>
</evidence>
<feature type="region of interest" description="Disordered" evidence="2">
    <location>
        <begin position="201"/>
        <end position="220"/>
    </location>
</feature>
<dbReference type="EMBL" id="DVMM01000085">
    <property type="protein sequence ID" value="HIU29494.1"/>
    <property type="molecule type" value="Genomic_DNA"/>
</dbReference>
<keyword evidence="1" id="KW-0175">Coiled coil</keyword>
<evidence type="ECO:0000256" key="1">
    <source>
        <dbReference type="SAM" id="Coils"/>
    </source>
</evidence>
<protein>
    <submittedName>
        <fullName evidence="3">Uncharacterized protein</fullName>
    </submittedName>
</protein>
<dbReference type="AlphaFoldDB" id="A0A9D1I7A1"/>